<dbReference type="AlphaFoldDB" id="B1X5M8"/>
<gene>
    <name evidence="1" type="ordered locus">PCC_0837</name>
</gene>
<keyword evidence="1" id="KW-0934">Plastid</keyword>
<proteinExistence type="predicted"/>
<reference evidence="1" key="1">
    <citation type="submission" date="2007-08" db="EMBL/GenBank/DDBJ databases">
        <authorList>
            <person name="Gloeckner G."/>
            <person name="Nowack E."/>
            <person name="Melkonian M."/>
        </authorList>
    </citation>
    <scope>NUCLEOTIDE SEQUENCE</scope>
</reference>
<name>B1X5M8_PAUCH</name>
<accession>B1X5M8</accession>
<sequence>MFFNRKDKFFLEFDQSAPNSKTLSTTENTKKSITNQTKPAYAKELKTSSKEQISLTKQSVSLLEKSNTINSSITTAEAIAIELRQVQDNLPIVSNVTFAPNNLQAGGTLIRGRRKPGANLTPFKIIANSMFKA</sequence>
<evidence type="ECO:0000313" key="1">
    <source>
        <dbReference type="EMBL" id="ACB43247.1"/>
    </source>
</evidence>
<dbReference type="EMBL" id="CP000815">
    <property type="protein sequence ID" value="ACB43247.1"/>
    <property type="molecule type" value="Genomic_DNA"/>
</dbReference>
<dbReference type="RefSeq" id="YP_002049457.1">
    <property type="nucleotide sequence ID" value="NC_011087.1"/>
</dbReference>
<dbReference type="GeneID" id="6481197"/>
<geneLocation type="organellar chromatophore" evidence="1"/>
<organism evidence="1">
    <name type="scientific">Paulinella chromatophora</name>
    <dbReference type="NCBI Taxonomy" id="39717"/>
    <lineage>
        <taxon>Eukaryota</taxon>
        <taxon>Sar</taxon>
        <taxon>Rhizaria</taxon>
        <taxon>Cercozoa</taxon>
        <taxon>Imbricatea</taxon>
        <taxon>Silicofilosea</taxon>
        <taxon>Euglyphida</taxon>
        <taxon>Paulinellidae</taxon>
        <taxon>Paulinella</taxon>
    </lineage>
</organism>
<protein>
    <submittedName>
        <fullName evidence="1">Uncharacterized protein</fullName>
    </submittedName>
</protein>
<reference evidence="1" key="2">
    <citation type="journal article" date="2008" name="Curr. Biol.">
        <title>Chromatophore genome sequence of Paulinella sheds light on acquisition of photosynthesis by eukaryotes.</title>
        <authorList>
            <person name="Nowack E.C.M."/>
            <person name="Melkonian M."/>
            <person name="Gloeckner G."/>
        </authorList>
    </citation>
    <scope>NUCLEOTIDE SEQUENCE [LARGE SCALE GENOMIC DNA]</scope>
</reference>